<dbReference type="RefSeq" id="WP_066752925.1">
    <property type="nucleotide sequence ID" value="NZ_CP015199.1"/>
</dbReference>
<name>A0A172XTF5_9FLAO</name>
<proteinExistence type="predicted"/>
<accession>A0A172XTF5</accession>
<dbReference type="KEGG" id="chh:A0O34_06880"/>
<dbReference type="OrthoDB" id="1217878at2"/>
<feature type="transmembrane region" description="Helical" evidence="1">
    <location>
        <begin position="284"/>
        <end position="306"/>
    </location>
</feature>
<feature type="transmembrane region" description="Helical" evidence="1">
    <location>
        <begin position="249"/>
        <end position="272"/>
    </location>
</feature>
<feature type="transmembrane region" description="Helical" evidence="1">
    <location>
        <begin position="318"/>
        <end position="335"/>
    </location>
</feature>
<dbReference type="AlphaFoldDB" id="A0A172XTF5"/>
<evidence type="ECO:0008006" key="4">
    <source>
        <dbReference type="Google" id="ProtNLM"/>
    </source>
</evidence>
<keyword evidence="3" id="KW-1185">Reference proteome</keyword>
<protein>
    <recommendedName>
        <fullName evidence="4">Glycosyltransferase RgtA/B/C/D-like domain-containing protein</fullName>
    </recommendedName>
</protein>
<keyword evidence="1" id="KW-0472">Membrane</keyword>
<feature type="transmembrane region" description="Helical" evidence="1">
    <location>
        <begin position="342"/>
        <end position="359"/>
    </location>
</feature>
<feature type="transmembrane region" description="Helical" evidence="1">
    <location>
        <begin position="160"/>
        <end position="176"/>
    </location>
</feature>
<gene>
    <name evidence="2" type="ORF">A0O34_06880</name>
</gene>
<evidence type="ECO:0000256" key="1">
    <source>
        <dbReference type="SAM" id="Phobius"/>
    </source>
</evidence>
<dbReference type="Proteomes" id="UP000077824">
    <property type="component" value="Chromosome"/>
</dbReference>
<reference evidence="2 3" key="1">
    <citation type="submission" date="2016-04" db="EMBL/GenBank/DDBJ databases">
        <title>Complete Genome Sequence of Chryseobacterium sp. IHBB 10212.</title>
        <authorList>
            <person name="Pal M."/>
            <person name="Swarnkar M.K."/>
            <person name="Kaushal K."/>
            <person name="Chhibber S."/>
            <person name="Singh A.K."/>
            <person name="Gulati A."/>
        </authorList>
    </citation>
    <scope>NUCLEOTIDE SEQUENCE [LARGE SCALE GENOMIC DNA]</scope>
    <source>
        <strain evidence="2 3">IHBB 10212</strain>
    </source>
</reference>
<feature type="transmembrane region" description="Helical" evidence="1">
    <location>
        <begin position="104"/>
        <end position="125"/>
    </location>
</feature>
<organism evidence="2 3">
    <name type="scientific">Chryseobacterium glaciei</name>
    <dbReference type="NCBI Taxonomy" id="1685010"/>
    <lineage>
        <taxon>Bacteria</taxon>
        <taxon>Pseudomonadati</taxon>
        <taxon>Bacteroidota</taxon>
        <taxon>Flavobacteriia</taxon>
        <taxon>Flavobacteriales</taxon>
        <taxon>Weeksellaceae</taxon>
        <taxon>Chryseobacterium group</taxon>
        <taxon>Chryseobacterium</taxon>
    </lineage>
</organism>
<feature type="transmembrane region" description="Helical" evidence="1">
    <location>
        <begin position="72"/>
        <end position="92"/>
    </location>
</feature>
<evidence type="ECO:0000313" key="3">
    <source>
        <dbReference type="Proteomes" id="UP000077824"/>
    </source>
</evidence>
<dbReference type="EMBL" id="CP015199">
    <property type="protein sequence ID" value="ANF50258.1"/>
    <property type="molecule type" value="Genomic_DNA"/>
</dbReference>
<feature type="transmembrane region" description="Helical" evidence="1">
    <location>
        <begin position="185"/>
        <end position="207"/>
    </location>
</feature>
<dbReference type="STRING" id="1685010.A0O34_06880"/>
<keyword evidence="1" id="KW-1133">Transmembrane helix</keyword>
<evidence type="ECO:0000313" key="2">
    <source>
        <dbReference type="EMBL" id="ANF50258.1"/>
    </source>
</evidence>
<keyword evidence="1" id="KW-0812">Transmembrane</keyword>
<sequence>MKYKILAVLIIIIYFFQPFFLPTGGIGADSLSYFGIASDLPNLKTNLFPLGYPVLLEMCHFFVKDYFWASKILNFVFIATILSFSYFKRFYFRETVLLLAGKTAFFVFCGVISEGPFIFFLYFLFYFLHQMFSGKKLYVNAVWASLMMICMFTVRYSGIYIYLSILIFLFFTFLKLRKEGFFKPLLLTAFLSGLGIGGYLLFNYLYFGSFTGENLRGTAGELMPMDVLRDLLGVSNVIDPYIGIKPASYSMASIGFQFLILGIDILIFRYFLTYYKKAKETSLHYFHILIWIMAATYAVFLLISGWLQNIEEMNTRMLAAANFCLFFSFLILYFQKESSDKLIWRVGCFFLVFLSLYSIKSPDNYLKNKNQILSQVSKFKDKKYIYNDERAVKNITIYNIPIINKSFSYQHTNKQKGELKQSLVGSIDPQIKWVKFDTVKNKSQVLYTSQLILD</sequence>